<sequence length="217" mass="25230">MTVEGSTLVFGLGFTSEYIVRSITERGRDNIDEVVLIGVFNIDDFRRKQADNALNDVKKFLDIINVKYKWKYVDVSRDFAEILYEVANELSAKNNMEFYLIGGMRIINFVLYYYAMLAKRFGLNVRVFSYTEDMSKKYELPVEIPRRLTDSEAEILKLFKFENSIEISIMADRLQKTLSTISKHVSEMEEDGFLECTKTRPKTCKKTVLGRIALTFI</sequence>
<dbReference type="NCBIfam" id="TIGR01884">
    <property type="entry name" value="cas_HTH"/>
    <property type="match status" value="1"/>
</dbReference>
<dbReference type="KEGG" id="sshi:J5U23_01861"/>
<dbReference type="Gene3D" id="3.40.50.11700">
    <property type="match status" value="1"/>
</dbReference>
<evidence type="ECO:0000313" key="2">
    <source>
        <dbReference type="EMBL" id="QXJ28992.1"/>
    </source>
</evidence>
<dbReference type="InterPro" id="IPR036390">
    <property type="entry name" value="WH_DNA-bd_sf"/>
</dbReference>
<dbReference type="InterPro" id="IPR054588">
    <property type="entry name" value="Csa3_N"/>
</dbReference>
<dbReference type="SUPFAM" id="SSF46785">
    <property type="entry name" value="Winged helix' DNA-binding domain"/>
    <property type="match status" value="1"/>
</dbReference>
<dbReference type="EMBL" id="CP077717">
    <property type="protein sequence ID" value="QXJ28992.1"/>
    <property type="molecule type" value="Genomic_DNA"/>
</dbReference>
<reference evidence="2" key="1">
    <citation type="journal article" date="2021" name="Environ. Microbiol.">
        <title>New insights into the diversity and evolution of the archaeal mobilome from three complete genomes of Saccharolobus shibatae.</title>
        <authorList>
            <person name="Medvedeva S."/>
            <person name="Brandt D."/>
            <person name="Cvirkaite-Krupovic V."/>
            <person name="Liu Y."/>
            <person name="Severinov K."/>
            <person name="Ishino S."/>
            <person name="Ishino Y."/>
            <person name="Prangishvili D."/>
            <person name="Kalinowski J."/>
            <person name="Krupovic M."/>
        </authorList>
    </citation>
    <scope>NUCLEOTIDE SEQUENCE</scope>
    <source>
        <strain evidence="2">B12</strain>
    </source>
</reference>
<dbReference type="Pfam" id="PF22662">
    <property type="entry name" value="Csa3_N"/>
    <property type="match status" value="1"/>
</dbReference>
<dbReference type="InterPro" id="IPR036388">
    <property type="entry name" value="WH-like_DNA-bd_sf"/>
</dbReference>
<dbReference type="AlphaFoldDB" id="A0A8F5BPD8"/>
<accession>A0A8F5BPD8</accession>
<feature type="domain" description="Csa3 N-terminal" evidence="1">
    <location>
        <begin position="7"/>
        <end position="120"/>
    </location>
</feature>
<evidence type="ECO:0000313" key="3">
    <source>
        <dbReference type="Proteomes" id="UP000694018"/>
    </source>
</evidence>
<name>A0A8F5BPD8_SACSH</name>
<organism evidence="2 3">
    <name type="scientific">Saccharolobus shibatae (strain ATCC 51178 / DSM 5389 / JCM 8931 / NBRC 15437 / B12)</name>
    <name type="common">Sulfolobus shibatae</name>
    <dbReference type="NCBI Taxonomy" id="523848"/>
    <lineage>
        <taxon>Archaea</taxon>
        <taxon>Thermoproteota</taxon>
        <taxon>Thermoprotei</taxon>
        <taxon>Sulfolobales</taxon>
        <taxon>Sulfolobaceae</taxon>
        <taxon>Saccharolobus</taxon>
    </lineage>
</organism>
<dbReference type="Gene3D" id="1.10.10.10">
    <property type="entry name" value="Winged helix-like DNA-binding domain superfamily/Winged helix DNA-binding domain"/>
    <property type="match status" value="1"/>
</dbReference>
<evidence type="ECO:0000259" key="1">
    <source>
        <dbReference type="Pfam" id="PF22662"/>
    </source>
</evidence>
<gene>
    <name evidence="2" type="ORF">J5U23_01861</name>
</gene>
<proteinExistence type="predicted"/>
<protein>
    <recommendedName>
        <fullName evidence="1">Csa3 N-terminal domain-containing protein</fullName>
    </recommendedName>
</protein>
<dbReference type="InterPro" id="IPR010163">
    <property type="entry name" value="Csa3"/>
</dbReference>
<dbReference type="Proteomes" id="UP000694018">
    <property type="component" value="Chromosome"/>
</dbReference>